<evidence type="ECO:0000313" key="3">
    <source>
        <dbReference type="Proteomes" id="UP001381693"/>
    </source>
</evidence>
<dbReference type="AlphaFoldDB" id="A0AAN8WWD7"/>
<protein>
    <submittedName>
        <fullName evidence="2">Uncharacterized protein</fullName>
    </submittedName>
</protein>
<proteinExistence type="predicted"/>
<organism evidence="2 3">
    <name type="scientific">Halocaridina rubra</name>
    <name type="common">Hawaiian red shrimp</name>
    <dbReference type="NCBI Taxonomy" id="373956"/>
    <lineage>
        <taxon>Eukaryota</taxon>
        <taxon>Metazoa</taxon>
        <taxon>Ecdysozoa</taxon>
        <taxon>Arthropoda</taxon>
        <taxon>Crustacea</taxon>
        <taxon>Multicrustacea</taxon>
        <taxon>Malacostraca</taxon>
        <taxon>Eumalacostraca</taxon>
        <taxon>Eucarida</taxon>
        <taxon>Decapoda</taxon>
        <taxon>Pleocyemata</taxon>
        <taxon>Caridea</taxon>
        <taxon>Atyoidea</taxon>
        <taxon>Atyidae</taxon>
        <taxon>Halocaridina</taxon>
    </lineage>
</organism>
<feature type="compositionally biased region" description="Pro residues" evidence="1">
    <location>
        <begin position="53"/>
        <end position="66"/>
    </location>
</feature>
<comment type="caution">
    <text evidence="2">The sequence shown here is derived from an EMBL/GenBank/DDBJ whole genome shotgun (WGS) entry which is preliminary data.</text>
</comment>
<reference evidence="2 3" key="1">
    <citation type="submission" date="2023-11" db="EMBL/GenBank/DDBJ databases">
        <title>Halocaridina rubra genome assembly.</title>
        <authorList>
            <person name="Smith C."/>
        </authorList>
    </citation>
    <scope>NUCLEOTIDE SEQUENCE [LARGE SCALE GENOMIC DNA]</scope>
    <source>
        <strain evidence="2">EP-1</strain>
        <tissue evidence="2">Whole</tissue>
    </source>
</reference>
<dbReference type="EMBL" id="JAXCGZ010012472">
    <property type="protein sequence ID" value="KAK7073561.1"/>
    <property type="molecule type" value="Genomic_DNA"/>
</dbReference>
<evidence type="ECO:0000313" key="2">
    <source>
        <dbReference type="EMBL" id="KAK7073561.1"/>
    </source>
</evidence>
<sequence length="108" mass="11015">FRGLAHALSCGVFPNTACEETLALPPMSSSPSMNVCIMEAMMSTSGAASRTHTPPPPAVVVSRAPPPASPSFIQGVPFPDYSGPSAAVPPSPKSLSSTTSFDKDPVSI</sequence>
<evidence type="ECO:0000256" key="1">
    <source>
        <dbReference type="SAM" id="MobiDB-lite"/>
    </source>
</evidence>
<gene>
    <name evidence="2" type="ORF">SK128_023662</name>
</gene>
<feature type="non-terminal residue" evidence="2">
    <location>
        <position position="1"/>
    </location>
</feature>
<name>A0AAN8WWD7_HALRR</name>
<feature type="non-terminal residue" evidence="2">
    <location>
        <position position="108"/>
    </location>
</feature>
<keyword evidence="3" id="KW-1185">Reference proteome</keyword>
<feature type="region of interest" description="Disordered" evidence="1">
    <location>
        <begin position="46"/>
        <end position="66"/>
    </location>
</feature>
<accession>A0AAN8WWD7</accession>
<dbReference type="Proteomes" id="UP001381693">
    <property type="component" value="Unassembled WGS sequence"/>
</dbReference>
<feature type="region of interest" description="Disordered" evidence="1">
    <location>
        <begin position="82"/>
        <end position="108"/>
    </location>
</feature>